<keyword evidence="7" id="KW-1185">Reference proteome</keyword>
<dbReference type="Proteomes" id="UP000199800">
    <property type="component" value="Unassembled WGS sequence"/>
</dbReference>
<dbReference type="InterPro" id="IPR058240">
    <property type="entry name" value="rSAM_sf"/>
</dbReference>
<keyword evidence="3" id="KW-0408">Iron</keyword>
<evidence type="ECO:0000256" key="4">
    <source>
        <dbReference type="ARBA" id="ARBA00023014"/>
    </source>
</evidence>
<evidence type="ECO:0000256" key="2">
    <source>
        <dbReference type="ARBA" id="ARBA00022723"/>
    </source>
</evidence>
<organism evidence="6 7">
    <name type="scientific">[Clostridium] polysaccharolyticum</name>
    <dbReference type="NCBI Taxonomy" id="29364"/>
    <lineage>
        <taxon>Bacteria</taxon>
        <taxon>Bacillati</taxon>
        <taxon>Bacillota</taxon>
        <taxon>Clostridia</taxon>
        <taxon>Lachnospirales</taxon>
        <taxon>Lachnospiraceae</taxon>
    </lineage>
</organism>
<sequence length="464" mass="53884">MKNRTLDVAVPIYISNLCDSECRMCSMSHQNSRLERIDGTEEEIRKQLDILYRIEGIRWVMILSGEYKKGEYRTNHLRRIVKVVNEAFKMGYERVTINIGALDDNEITYFYGHFLYPKQVGLAVFQETYDRVVYEEKFGKYNPEVPKTDYDRRFQTLEKWLEHGFVMVNPGILLGAGNPYSDTDALLAHCTCLKEKYHDCKIQVSLPRIVGERDCCDDQLYKKVICKVREYLPDAEVILTTRESKEFLGEMLDYFDVLSPGTSEVLGYTERGEINNSPDKSQFYIKEKRERPSQVLQYFQNKYQVHFRFVEKSLYQNRKQKVFISTPITNAINSETGCFDSVMASQISSIAEMLKERNCETFLAIEKEKWGKKIAKPEDCAVRDFRELKNSDKLIVYLTRCFSEGTCVEIGWATALDIPVTILCQKGMQVSPLIKGLGSIGDNRLFYLELSDQDKLRTILNSRV</sequence>
<dbReference type="GO" id="GO:0051536">
    <property type="term" value="F:iron-sulfur cluster binding"/>
    <property type="evidence" value="ECO:0007669"/>
    <property type="project" value="UniProtKB-KW"/>
</dbReference>
<dbReference type="AlphaFoldDB" id="A0A1H9Z9H0"/>
<dbReference type="PANTHER" id="PTHR43583">
    <property type="entry name" value="2-IMINOACETATE SYNTHASE"/>
    <property type="match status" value="1"/>
</dbReference>
<evidence type="ECO:0000313" key="6">
    <source>
        <dbReference type="EMBL" id="SES78161.1"/>
    </source>
</evidence>
<accession>A0A1H9Z9H0</accession>
<dbReference type="InterPro" id="IPR013785">
    <property type="entry name" value="Aldolase_TIM"/>
</dbReference>
<dbReference type="SUPFAM" id="SSF102114">
    <property type="entry name" value="Radical SAM enzymes"/>
    <property type="match status" value="1"/>
</dbReference>
<keyword evidence="1" id="KW-0949">S-adenosyl-L-methionine</keyword>
<evidence type="ECO:0000313" key="7">
    <source>
        <dbReference type="Proteomes" id="UP000199800"/>
    </source>
</evidence>
<reference evidence="6 7" key="1">
    <citation type="submission" date="2016-10" db="EMBL/GenBank/DDBJ databases">
        <authorList>
            <person name="de Groot N.N."/>
        </authorList>
    </citation>
    <scope>NUCLEOTIDE SEQUENCE [LARGE SCALE GENOMIC DNA]</scope>
    <source>
        <strain evidence="6 7">DSM 1801</strain>
    </source>
</reference>
<dbReference type="GO" id="GO:0003824">
    <property type="term" value="F:catalytic activity"/>
    <property type="evidence" value="ECO:0007669"/>
    <property type="project" value="InterPro"/>
</dbReference>
<dbReference type="InterPro" id="IPR007710">
    <property type="entry name" value="Nucleoside_deoxyribTrfase"/>
</dbReference>
<protein>
    <recommendedName>
        <fullName evidence="5">Radical SAM core domain-containing protein</fullName>
    </recommendedName>
</protein>
<evidence type="ECO:0000256" key="3">
    <source>
        <dbReference type="ARBA" id="ARBA00023004"/>
    </source>
</evidence>
<evidence type="ECO:0000259" key="5">
    <source>
        <dbReference type="PROSITE" id="PS51918"/>
    </source>
</evidence>
<dbReference type="PANTHER" id="PTHR43583:SF1">
    <property type="entry name" value="2-IMINOACETATE SYNTHASE"/>
    <property type="match status" value="1"/>
</dbReference>
<dbReference type="Gene3D" id="3.40.50.450">
    <property type="match status" value="1"/>
</dbReference>
<dbReference type="SUPFAM" id="SSF52309">
    <property type="entry name" value="N-(deoxy)ribosyltransferase-like"/>
    <property type="match status" value="1"/>
</dbReference>
<dbReference type="GO" id="GO:0046872">
    <property type="term" value="F:metal ion binding"/>
    <property type="evidence" value="ECO:0007669"/>
    <property type="project" value="UniProtKB-KW"/>
</dbReference>
<dbReference type="Pfam" id="PF05014">
    <property type="entry name" value="Nuc_deoxyrib_tr"/>
    <property type="match status" value="1"/>
</dbReference>
<gene>
    <name evidence="6" type="ORF">SAMN04487772_10373</name>
</gene>
<dbReference type="RefSeq" id="WP_092476148.1">
    <property type="nucleotide sequence ID" value="NZ_FOHN01000003.1"/>
</dbReference>
<name>A0A1H9Z9H0_9FIRM</name>
<dbReference type="PROSITE" id="PS51918">
    <property type="entry name" value="RADICAL_SAM"/>
    <property type="match status" value="1"/>
</dbReference>
<evidence type="ECO:0000256" key="1">
    <source>
        <dbReference type="ARBA" id="ARBA00022691"/>
    </source>
</evidence>
<dbReference type="Gene3D" id="3.20.20.70">
    <property type="entry name" value="Aldolase class I"/>
    <property type="match status" value="1"/>
</dbReference>
<dbReference type="OrthoDB" id="4743790at2"/>
<keyword evidence="4" id="KW-0411">Iron-sulfur</keyword>
<proteinExistence type="predicted"/>
<dbReference type="InterPro" id="IPR034428">
    <property type="entry name" value="ThiH/NoCL/HydG-like"/>
</dbReference>
<feature type="domain" description="Radical SAM core" evidence="5">
    <location>
        <begin position="4"/>
        <end position="250"/>
    </location>
</feature>
<dbReference type="STRING" id="29364.SAMN04487772_10373"/>
<keyword evidence="2" id="KW-0479">Metal-binding</keyword>
<dbReference type="InterPro" id="IPR007197">
    <property type="entry name" value="rSAM"/>
</dbReference>
<dbReference type="EMBL" id="FOHN01000003">
    <property type="protein sequence ID" value="SES78161.1"/>
    <property type="molecule type" value="Genomic_DNA"/>
</dbReference>